<dbReference type="EMBL" id="AP023396">
    <property type="protein sequence ID" value="BCK53409.1"/>
    <property type="molecule type" value="Genomic_DNA"/>
</dbReference>
<keyword evidence="2" id="KW-1185">Reference proteome</keyword>
<gene>
    <name evidence="1" type="ORF">NWFMUON74_11810</name>
</gene>
<organism evidence="1 2">
    <name type="scientific">Nocardia wallacei</name>
    <dbReference type="NCBI Taxonomy" id="480035"/>
    <lineage>
        <taxon>Bacteria</taxon>
        <taxon>Bacillati</taxon>
        <taxon>Actinomycetota</taxon>
        <taxon>Actinomycetes</taxon>
        <taxon>Mycobacteriales</taxon>
        <taxon>Nocardiaceae</taxon>
        <taxon>Nocardia</taxon>
    </lineage>
</organism>
<dbReference type="KEGG" id="nwl:NWFMUON74_11810"/>
<evidence type="ECO:0000313" key="2">
    <source>
        <dbReference type="Proteomes" id="UP000516173"/>
    </source>
</evidence>
<dbReference type="AlphaFoldDB" id="A0A7G1KHE3"/>
<dbReference type="GeneID" id="80345787"/>
<protein>
    <submittedName>
        <fullName evidence="1">Uncharacterized protein</fullName>
    </submittedName>
</protein>
<reference evidence="1 2" key="1">
    <citation type="submission" date="2020-08" db="EMBL/GenBank/DDBJ databases">
        <title>Genome Sequencing of Nocardia wallacei strain FMUON74 and assembly.</title>
        <authorList>
            <person name="Toyokawa M."/>
            <person name="Uesaka K."/>
        </authorList>
    </citation>
    <scope>NUCLEOTIDE SEQUENCE [LARGE SCALE GENOMIC DNA]</scope>
    <source>
        <strain evidence="1 2">FMUON74</strain>
    </source>
</reference>
<evidence type="ECO:0000313" key="1">
    <source>
        <dbReference type="EMBL" id="BCK53409.1"/>
    </source>
</evidence>
<name>A0A7G1KHE3_9NOCA</name>
<accession>A0A7G1KHE3</accession>
<sequence>MSDPSHTRICLTGTASRAPMVSLFLVPEPRVRGACMLHLLEQAPVDDAPRPDPELIASVEARHLPGARARLLEVEPVRASAPQLRTVYHDHYIADGPLGLDTGDPAELARLSMLPEHPIGPRRIDDFEDHSVRQAMLAVYRYFGVDQRIPLMYHGFADPGGGWLALRTAVA</sequence>
<proteinExistence type="predicted"/>
<dbReference type="RefSeq" id="WP_187686959.1">
    <property type="nucleotide sequence ID" value="NZ_AP023396.1"/>
</dbReference>
<dbReference type="Proteomes" id="UP000516173">
    <property type="component" value="Chromosome"/>
</dbReference>